<dbReference type="STRING" id="13706.A0A1X2H1Q9"/>
<dbReference type="InParanoid" id="A0A1X2H1Q9"/>
<evidence type="ECO:0000313" key="2">
    <source>
        <dbReference type="Proteomes" id="UP000242180"/>
    </source>
</evidence>
<evidence type="ECO:0000313" key="1">
    <source>
        <dbReference type="EMBL" id="ORY91348.1"/>
    </source>
</evidence>
<proteinExistence type="predicted"/>
<organism evidence="1 2">
    <name type="scientific">Syncephalastrum racemosum</name>
    <name type="common">Filamentous fungus</name>
    <dbReference type="NCBI Taxonomy" id="13706"/>
    <lineage>
        <taxon>Eukaryota</taxon>
        <taxon>Fungi</taxon>
        <taxon>Fungi incertae sedis</taxon>
        <taxon>Mucoromycota</taxon>
        <taxon>Mucoromycotina</taxon>
        <taxon>Mucoromycetes</taxon>
        <taxon>Mucorales</taxon>
        <taxon>Syncephalastraceae</taxon>
        <taxon>Syncephalastrum</taxon>
    </lineage>
</organism>
<name>A0A1X2H1Q9_SYNRA</name>
<accession>A0A1X2H1Q9</accession>
<gene>
    <name evidence="1" type="ORF">BCR43DRAFT_498941</name>
</gene>
<comment type="caution">
    <text evidence="1">The sequence shown here is derived from an EMBL/GenBank/DDBJ whole genome shotgun (WGS) entry which is preliminary data.</text>
</comment>
<dbReference type="EMBL" id="MCGN01000011">
    <property type="protein sequence ID" value="ORY91348.1"/>
    <property type="molecule type" value="Genomic_DNA"/>
</dbReference>
<dbReference type="AlphaFoldDB" id="A0A1X2H1Q9"/>
<protein>
    <submittedName>
        <fullName evidence="1">Uncharacterized protein</fullName>
    </submittedName>
</protein>
<sequence>MRYFFLEFYTGDGIFGATYVNRFAMVLKACEFVPLYKMLARCGVATPHLRFRKLNYVSVRHNAGHVGSVAWVSKCSPGGSSAISDLGLPSSHTVSSDPDLLKSAIAHTDAEGKIEYFLLLILGYMVADGTLVWRYHRSMKTITIRYGGIQLFSTDLGFLQWAYKELLSAGMDDIGVYVAKRQESSERPHTKASKARNVYGTYIRNTTRNNNTLKRGLDLMSDNDIPLDGKLEFLSDFLQNSGSLPTTVLQPKELSFHDYVGENINDPVGCVIAQHLTDGRGIPKHEIRKHIRLQCGIIFRPRRES</sequence>
<keyword evidence="2" id="KW-1185">Reference proteome</keyword>
<dbReference type="OrthoDB" id="2302772at2759"/>
<reference evidence="1 2" key="1">
    <citation type="submission" date="2016-07" db="EMBL/GenBank/DDBJ databases">
        <title>Pervasive Adenine N6-methylation of Active Genes in Fungi.</title>
        <authorList>
            <consortium name="DOE Joint Genome Institute"/>
            <person name="Mondo S.J."/>
            <person name="Dannebaum R.O."/>
            <person name="Kuo R.C."/>
            <person name="Labutti K."/>
            <person name="Haridas S."/>
            <person name="Kuo A."/>
            <person name="Salamov A."/>
            <person name="Ahrendt S.R."/>
            <person name="Lipzen A."/>
            <person name="Sullivan W."/>
            <person name="Andreopoulos W.B."/>
            <person name="Clum A."/>
            <person name="Lindquist E."/>
            <person name="Daum C."/>
            <person name="Ramamoorthy G.K."/>
            <person name="Gryganskyi A."/>
            <person name="Culley D."/>
            <person name="Magnuson J.K."/>
            <person name="James T.Y."/>
            <person name="O'Malley M.A."/>
            <person name="Stajich J.E."/>
            <person name="Spatafora J.W."/>
            <person name="Visel A."/>
            <person name="Grigoriev I.V."/>
        </authorList>
    </citation>
    <scope>NUCLEOTIDE SEQUENCE [LARGE SCALE GENOMIC DNA]</scope>
    <source>
        <strain evidence="1 2">NRRL 2496</strain>
    </source>
</reference>
<dbReference type="Proteomes" id="UP000242180">
    <property type="component" value="Unassembled WGS sequence"/>
</dbReference>